<evidence type="ECO:0000313" key="4">
    <source>
        <dbReference type="Proteomes" id="UP001596109"/>
    </source>
</evidence>
<dbReference type="PRINTS" id="PR00081">
    <property type="entry name" value="GDHRDH"/>
</dbReference>
<protein>
    <submittedName>
        <fullName evidence="3">SDR family NAD(P)-dependent oxidoreductase</fullName>
        <ecNumber evidence="3">1.1.1.-</ecNumber>
    </submittedName>
</protein>
<comment type="caution">
    <text evidence="3">The sequence shown here is derived from an EMBL/GenBank/DDBJ whole genome shotgun (WGS) entry which is preliminary data.</text>
</comment>
<dbReference type="EMBL" id="JBHSNO010000006">
    <property type="protein sequence ID" value="MFC5589765.1"/>
    <property type="molecule type" value="Genomic_DNA"/>
</dbReference>
<evidence type="ECO:0000313" key="3">
    <source>
        <dbReference type="EMBL" id="MFC5589765.1"/>
    </source>
</evidence>
<keyword evidence="4" id="KW-1185">Reference proteome</keyword>
<gene>
    <name evidence="3" type="ORF">ACFPRA_12745</name>
</gene>
<dbReference type="CDD" id="cd05233">
    <property type="entry name" value="SDR_c"/>
    <property type="match status" value="1"/>
</dbReference>
<dbReference type="PRINTS" id="PR00080">
    <property type="entry name" value="SDRFAMILY"/>
</dbReference>
<dbReference type="PANTHER" id="PTHR42760">
    <property type="entry name" value="SHORT-CHAIN DEHYDROGENASES/REDUCTASES FAMILY MEMBER"/>
    <property type="match status" value="1"/>
</dbReference>
<dbReference type="GO" id="GO:0016491">
    <property type="term" value="F:oxidoreductase activity"/>
    <property type="evidence" value="ECO:0007669"/>
    <property type="project" value="UniProtKB-KW"/>
</dbReference>
<name>A0ABW0TJY3_9BACL</name>
<organism evidence="3 4">
    <name type="scientific">Sporosarcina soli</name>
    <dbReference type="NCBI Taxonomy" id="334736"/>
    <lineage>
        <taxon>Bacteria</taxon>
        <taxon>Bacillati</taxon>
        <taxon>Bacillota</taxon>
        <taxon>Bacilli</taxon>
        <taxon>Bacillales</taxon>
        <taxon>Caryophanaceae</taxon>
        <taxon>Sporosarcina</taxon>
    </lineage>
</organism>
<sequence>MTNDAYKRLVGKVAIITGAGSGIGKATAKNFAEQGALLVLNDLHGNRLENLLEEIENRENHIIIAGDISKEETVNQLITAAIKQHGKIDILVNNAGIHYIEDIEDVTPDDFDRCVSINLKSMYLCARAVIPHMVKQKKGSIINLGSISSFVGQEMMGKSTFLYNITKAGAVQMAKSLATRYAKEGIRANAVCPGATKTDQITEEHTQGALSLEEFWAGAANAQPMGRAGDPSEIANAILFLASDESSFVTGASLNVDGGYLAQ</sequence>
<dbReference type="PANTHER" id="PTHR42760:SF115">
    <property type="entry name" value="3-OXOACYL-[ACYL-CARRIER-PROTEIN] REDUCTASE FABG"/>
    <property type="match status" value="1"/>
</dbReference>
<dbReference type="RefSeq" id="WP_381435147.1">
    <property type="nucleotide sequence ID" value="NZ_JBHSNO010000006.1"/>
</dbReference>
<dbReference type="InterPro" id="IPR036291">
    <property type="entry name" value="NAD(P)-bd_dom_sf"/>
</dbReference>
<dbReference type="SUPFAM" id="SSF51735">
    <property type="entry name" value="NAD(P)-binding Rossmann-fold domains"/>
    <property type="match status" value="1"/>
</dbReference>
<dbReference type="EC" id="1.1.1.-" evidence="3"/>
<reference evidence="4" key="1">
    <citation type="journal article" date="2019" name="Int. J. Syst. Evol. Microbiol.">
        <title>The Global Catalogue of Microorganisms (GCM) 10K type strain sequencing project: providing services to taxonomists for standard genome sequencing and annotation.</title>
        <authorList>
            <consortium name="The Broad Institute Genomics Platform"/>
            <consortium name="The Broad Institute Genome Sequencing Center for Infectious Disease"/>
            <person name="Wu L."/>
            <person name="Ma J."/>
        </authorList>
    </citation>
    <scope>NUCLEOTIDE SEQUENCE [LARGE SCALE GENOMIC DNA]</scope>
    <source>
        <strain evidence="4">CGMCC 4.1434</strain>
    </source>
</reference>
<accession>A0ABW0TJY3</accession>
<dbReference type="Proteomes" id="UP001596109">
    <property type="component" value="Unassembled WGS sequence"/>
</dbReference>
<keyword evidence="2 3" id="KW-0560">Oxidoreductase</keyword>
<proteinExistence type="inferred from homology"/>
<comment type="similarity">
    <text evidence="1">Belongs to the short-chain dehydrogenases/reductases (SDR) family.</text>
</comment>
<evidence type="ECO:0000256" key="2">
    <source>
        <dbReference type="ARBA" id="ARBA00023002"/>
    </source>
</evidence>
<evidence type="ECO:0000256" key="1">
    <source>
        <dbReference type="ARBA" id="ARBA00006484"/>
    </source>
</evidence>
<dbReference type="InterPro" id="IPR002347">
    <property type="entry name" value="SDR_fam"/>
</dbReference>
<dbReference type="Gene3D" id="3.40.50.720">
    <property type="entry name" value="NAD(P)-binding Rossmann-like Domain"/>
    <property type="match status" value="1"/>
</dbReference>
<dbReference type="NCBIfam" id="NF005559">
    <property type="entry name" value="PRK07231.1"/>
    <property type="match status" value="1"/>
</dbReference>
<dbReference type="Pfam" id="PF13561">
    <property type="entry name" value="adh_short_C2"/>
    <property type="match status" value="1"/>
</dbReference>